<gene>
    <name evidence="2" type="ORF">GCM10009332_09740</name>
</gene>
<reference evidence="2" key="1">
    <citation type="journal article" date="2014" name="Int. J. Syst. Evol. Microbiol.">
        <title>Complete genome sequence of Corynebacterium casei LMG S-19264T (=DSM 44701T), isolated from a smear-ripened cheese.</title>
        <authorList>
            <consortium name="US DOE Joint Genome Institute (JGI-PGF)"/>
            <person name="Walter F."/>
            <person name="Albersmeier A."/>
            <person name="Kalinowski J."/>
            <person name="Ruckert C."/>
        </authorList>
    </citation>
    <scope>NUCLEOTIDE SEQUENCE</scope>
    <source>
        <strain evidence="2">JCM 30804</strain>
    </source>
</reference>
<protein>
    <submittedName>
        <fullName evidence="2">Lipase</fullName>
    </submittedName>
</protein>
<name>A0A917JKA7_9GAMM</name>
<dbReference type="SUPFAM" id="SSF52266">
    <property type="entry name" value="SGNH hydrolase"/>
    <property type="match status" value="1"/>
</dbReference>
<dbReference type="RefSeq" id="WP_188918452.1">
    <property type="nucleotide sequence ID" value="NZ_BMPZ01000002.1"/>
</dbReference>
<accession>A0A917JKA7</accession>
<comment type="caution">
    <text evidence="2">The sequence shown here is derived from an EMBL/GenBank/DDBJ whole genome shotgun (WGS) entry which is preliminary data.</text>
</comment>
<reference evidence="2" key="2">
    <citation type="submission" date="2020-09" db="EMBL/GenBank/DDBJ databases">
        <authorList>
            <person name="Sun Q."/>
            <person name="Ohkuma M."/>
        </authorList>
    </citation>
    <scope>NUCLEOTIDE SEQUENCE</scope>
    <source>
        <strain evidence="2">JCM 30804</strain>
    </source>
</reference>
<dbReference type="InterPro" id="IPR013830">
    <property type="entry name" value="SGNH_hydro"/>
</dbReference>
<dbReference type="PANTHER" id="PTHR30383">
    <property type="entry name" value="THIOESTERASE 1/PROTEASE 1/LYSOPHOSPHOLIPASE L1"/>
    <property type="match status" value="1"/>
</dbReference>
<proteinExistence type="predicted"/>
<evidence type="ECO:0000313" key="3">
    <source>
        <dbReference type="Proteomes" id="UP000613743"/>
    </source>
</evidence>
<dbReference type="Gene3D" id="3.40.50.1110">
    <property type="entry name" value="SGNH hydrolase"/>
    <property type="match status" value="1"/>
</dbReference>
<dbReference type="CDD" id="cd01836">
    <property type="entry name" value="FeeA_FeeB_like"/>
    <property type="match status" value="1"/>
</dbReference>
<dbReference type="Pfam" id="PF13472">
    <property type="entry name" value="Lipase_GDSL_2"/>
    <property type="match status" value="1"/>
</dbReference>
<dbReference type="PANTHER" id="PTHR30383:SF5">
    <property type="entry name" value="SGNH HYDROLASE-TYPE ESTERASE DOMAIN-CONTAINING PROTEIN"/>
    <property type="match status" value="1"/>
</dbReference>
<evidence type="ECO:0000313" key="2">
    <source>
        <dbReference type="EMBL" id="GGI74293.1"/>
    </source>
</evidence>
<dbReference type="EMBL" id="BMPZ01000002">
    <property type="protein sequence ID" value="GGI74293.1"/>
    <property type="molecule type" value="Genomic_DNA"/>
</dbReference>
<organism evidence="2 3">
    <name type="scientific">Shewanella gelidii</name>
    <dbReference type="NCBI Taxonomy" id="1642821"/>
    <lineage>
        <taxon>Bacteria</taxon>
        <taxon>Pseudomonadati</taxon>
        <taxon>Pseudomonadota</taxon>
        <taxon>Gammaproteobacteria</taxon>
        <taxon>Alteromonadales</taxon>
        <taxon>Shewanellaceae</taxon>
        <taxon>Shewanella</taxon>
    </lineage>
</organism>
<sequence length="234" mass="26062">MFYYPLQIALAPILLYQGKQVRKTALKLPEAAGARQGRCGEGEPLKVLIIGDSAAAGVGVDCQSEALSGQLAQALSHQFDVHWQLRAQSGFTTYDCMRAIEVTDCVVDVVVVSLGVNDVLRLPNVNVWMKHQSAFISVLRQTYQPQQIILTQVPPMGHFPLLPHPLRFFLGYKAKLFNLALSKWVQQQNDCSLLDISGELTQAHMAKDGFHPGPKIYQRWGRVVAQEIIQNRLS</sequence>
<feature type="domain" description="SGNH hydrolase-type esterase" evidence="1">
    <location>
        <begin position="50"/>
        <end position="219"/>
    </location>
</feature>
<dbReference type="InterPro" id="IPR051532">
    <property type="entry name" value="Ester_Hydrolysis_Enzymes"/>
</dbReference>
<evidence type="ECO:0000259" key="1">
    <source>
        <dbReference type="Pfam" id="PF13472"/>
    </source>
</evidence>
<dbReference type="InterPro" id="IPR036514">
    <property type="entry name" value="SGNH_hydro_sf"/>
</dbReference>
<dbReference type="AlphaFoldDB" id="A0A917JKA7"/>
<dbReference type="GO" id="GO:0004622">
    <property type="term" value="F:phosphatidylcholine lysophospholipase activity"/>
    <property type="evidence" value="ECO:0007669"/>
    <property type="project" value="TreeGrafter"/>
</dbReference>
<dbReference type="Proteomes" id="UP000613743">
    <property type="component" value="Unassembled WGS sequence"/>
</dbReference>
<keyword evidence="3" id="KW-1185">Reference proteome</keyword>